<keyword evidence="1" id="KW-1133">Transmembrane helix</keyword>
<evidence type="ECO:0000313" key="3">
    <source>
        <dbReference type="Proteomes" id="UP000321943"/>
    </source>
</evidence>
<dbReference type="RefSeq" id="WP_018497894.1">
    <property type="nucleotide sequence ID" value="NZ_AP019829.2"/>
</dbReference>
<dbReference type="GeneID" id="84804539"/>
<evidence type="ECO:0000256" key="1">
    <source>
        <dbReference type="SAM" id="Phobius"/>
    </source>
</evidence>
<proteinExistence type="predicted"/>
<reference evidence="2 3" key="1">
    <citation type="submission" date="2019-07" db="EMBL/GenBank/DDBJ databases">
        <title>Complete Genome Sequence of Leptotrichia wadei Strain JCM16777.</title>
        <authorList>
            <person name="Watanabe S."/>
            <person name="Cui L."/>
        </authorList>
    </citation>
    <scope>NUCLEOTIDE SEQUENCE [LARGE SCALE GENOMIC DNA]</scope>
    <source>
        <strain evidence="2 3">JCM16777</strain>
    </source>
</reference>
<gene>
    <name evidence="2" type="ORF">JCM16777_1216</name>
</gene>
<sequence>MKFFQNILIIVVVVTIIFLIKKLMITKKLEKKENKKLENKNLSIYELIKSSIQECGKLPEDFALPQEEENGIPWADGAMDGVFLYHTAINEENIETLKNIVFQISEGKFKEAQNNLDHLDFLMVSSRTSLLNWIIQESEKINANNMYEFTISQLKTSKNKENIKFSLAVLLLMGVEKDVKAMEIIKTLALSDEFTLFCLDIITRLENSNEEIFEIAKKVKGWGRVHSIAYLEPANDEIIKEWILEEGCHNEIDPAYTALTCVKKINLLELLDEENISNKKFNAISYLITALLNEGPASGISSLENKEMLIERYLKKAKYLSSTENDYRAVMMIKEYIKDDKKINNNFIKICNEILNSERTVNNIKELMKKGYSYDIAKYIKIDIEPYALEYLQSNLLKNPYIMYDISKKENIEKLVLLVEKRLPLEKMKGSPTDKINFRNEEFTVLDVAVRTLENFEGIGKNLMICALNSPYENVRYGAANTLEKWKGKGYIFPDEIIQNIKNLEKIEVDDELKEKLNKLVK</sequence>
<dbReference type="AlphaFoldDB" id="A0A7U6LAR5"/>
<evidence type="ECO:0000313" key="2">
    <source>
        <dbReference type="EMBL" id="BBM42966.1"/>
    </source>
</evidence>
<name>A0A7U6LAR5_9FUSO</name>
<protein>
    <submittedName>
        <fullName evidence="2">Uncharacterized protein</fullName>
    </submittedName>
</protein>
<accession>A0A7U6LAR5</accession>
<organism evidence="2 3">
    <name type="scientific">Leptotrichia wadei</name>
    <dbReference type="NCBI Taxonomy" id="157687"/>
    <lineage>
        <taxon>Bacteria</taxon>
        <taxon>Fusobacteriati</taxon>
        <taxon>Fusobacteriota</taxon>
        <taxon>Fusobacteriia</taxon>
        <taxon>Fusobacteriales</taxon>
        <taxon>Leptotrichiaceae</taxon>
        <taxon>Leptotrichia</taxon>
    </lineage>
</organism>
<dbReference type="KEGG" id="lwd:JCM16777_1216"/>
<feature type="transmembrane region" description="Helical" evidence="1">
    <location>
        <begin position="6"/>
        <end position="25"/>
    </location>
</feature>
<dbReference type="EMBL" id="AP019829">
    <property type="protein sequence ID" value="BBM42966.1"/>
    <property type="molecule type" value="Genomic_DNA"/>
</dbReference>
<keyword evidence="1" id="KW-0472">Membrane</keyword>
<dbReference type="Proteomes" id="UP000321943">
    <property type="component" value="Chromosome"/>
</dbReference>
<keyword evidence="1" id="KW-0812">Transmembrane</keyword>